<dbReference type="EMBL" id="LT594632">
    <property type="protein sequence ID" value="SCO93101.1"/>
    <property type="molecule type" value="Genomic_DNA"/>
</dbReference>
<feature type="transmembrane region" description="Helical" evidence="1">
    <location>
        <begin position="52"/>
        <end position="70"/>
    </location>
</feature>
<name>A0A1D3SMN3_PLAMA</name>
<dbReference type="GeneID" id="39869813"/>
<keyword evidence="3" id="KW-1185">Reference proteome</keyword>
<evidence type="ECO:0000313" key="3">
    <source>
        <dbReference type="Proteomes" id="UP000219813"/>
    </source>
</evidence>
<dbReference type="Proteomes" id="UP000219813">
    <property type="component" value="Chromosome 11"/>
</dbReference>
<dbReference type="OrthoDB" id="392543at2759"/>
<dbReference type="OMA" id="EMILYGA"/>
<dbReference type="VEuPathDB" id="PlasmoDB:PmUG01_11035200"/>
<gene>
    <name evidence="2" type="primary">PmUG01_11035200</name>
    <name evidence="2" type="ORF">PMUG01_11035200</name>
</gene>
<dbReference type="InterPro" id="IPR026898">
    <property type="entry name" value="PrsW"/>
</dbReference>
<dbReference type="KEGG" id="pmal:PMUG01_11035200"/>
<dbReference type="Pfam" id="PF13367">
    <property type="entry name" value="PrsW-protease"/>
    <property type="match status" value="1"/>
</dbReference>
<dbReference type="RefSeq" id="XP_028862540.1">
    <property type="nucleotide sequence ID" value="XM_029006007.1"/>
</dbReference>
<accession>A0A1D3SMN3</accession>
<evidence type="ECO:0000313" key="2">
    <source>
        <dbReference type="EMBL" id="SCO93101.1"/>
    </source>
</evidence>
<keyword evidence="1" id="KW-0812">Transmembrane</keyword>
<feature type="transmembrane region" description="Helical" evidence="1">
    <location>
        <begin position="312"/>
        <end position="334"/>
    </location>
</feature>
<evidence type="ECO:0000256" key="1">
    <source>
        <dbReference type="SAM" id="Phobius"/>
    </source>
</evidence>
<evidence type="ECO:0008006" key="4">
    <source>
        <dbReference type="Google" id="ProtNLM"/>
    </source>
</evidence>
<protein>
    <recommendedName>
        <fullName evidence="4">Protease</fullName>
    </recommendedName>
</protein>
<feature type="transmembrane region" description="Helical" evidence="1">
    <location>
        <begin position="91"/>
        <end position="112"/>
    </location>
</feature>
<feature type="transmembrane region" description="Helical" evidence="1">
    <location>
        <begin position="27"/>
        <end position="46"/>
    </location>
</feature>
<feature type="transmembrane region" description="Helical" evidence="1">
    <location>
        <begin position="279"/>
        <end position="300"/>
    </location>
</feature>
<keyword evidence="1" id="KW-1133">Transmembrane helix</keyword>
<sequence length="338" mass="40170">MYYRKLTDDYYEEVYTKNVENISFIKIARMLYCFFSVILLLGFSCITHGNKGIVYLIYSFFPSCVYLYWFRRKIKRKIKFSHVIEMILYGAILSIFFAGILEYILSFCFFYFCHICFLKEIKETPLLMCSLAVFFYFFFIVAYVEELSKFFPMIFVHLNNKKYKKEYTELPFADNNTNLNENLYDKGENKKDNKMIKFNYIYVNSRLEYIFFSLCSSAGFSSSENLFYTTQTTRQNFLTVITLRNLICVLFHMCCSGVSSNNVASHVHSKNTKGARVNVLHILCSLFSSSLFHAVYDYSIYFSSLNIPKYQVWFLTILFTYSFFSMLLMFFVVIKRIV</sequence>
<proteinExistence type="predicted"/>
<feature type="transmembrane region" description="Helical" evidence="1">
    <location>
        <begin position="124"/>
        <end position="144"/>
    </location>
</feature>
<reference evidence="2 3" key="1">
    <citation type="submission" date="2016-06" db="EMBL/GenBank/DDBJ databases">
        <authorList>
            <consortium name="Pathogen Informatics"/>
        </authorList>
    </citation>
    <scope>NUCLEOTIDE SEQUENCE [LARGE SCALE GENOMIC DNA]</scope>
</reference>
<dbReference type="GO" id="GO:0008233">
    <property type="term" value="F:peptidase activity"/>
    <property type="evidence" value="ECO:0007669"/>
    <property type="project" value="InterPro"/>
</dbReference>
<dbReference type="AlphaFoldDB" id="A0A1D3SMN3"/>
<keyword evidence="1" id="KW-0472">Membrane</keyword>
<organism evidence="2 3">
    <name type="scientific">Plasmodium malariae</name>
    <dbReference type="NCBI Taxonomy" id="5858"/>
    <lineage>
        <taxon>Eukaryota</taxon>
        <taxon>Sar</taxon>
        <taxon>Alveolata</taxon>
        <taxon>Apicomplexa</taxon>
        <taxon>Aconoidasida</taxon>
        <taxon>Haemosporida</taxon>
        <taxon>Plasmodiidae</taxon>
        <taxon>Plasmodium</taxon>
        <taxon>Plasmodium (Plasmodium)</taxon>
    </lineage>
</organism>